<protein>
    <submittedName>
        <fullName evidence="2">Prepilin-type N-terminal cleavage/methylation domain-containing protein</fullName>
    </submittedName>
</protein>
<dbReference type="Proteomes" id="UP000516046">
    <property type="component" value="Chromosome"/>
</dbReference>
<evidence type="ECO:0000313" key="2">
    <source>
        <dbReference type="EMBL" id="QNO19127.1"/>
    </source>
</evidence>
<keyword evidence="1" id="KW-0812">Transmembrane</keyword>
<dbReference type="AlphaFoldDB" id="A0A7G9WKB5"/>
<gene>
    <name evidence="2" type="ORF">H6X83_05835</name>
</gene>
<keyword evidence="3" id="KW-1185">Reference proteome</keyword>
<evidence type="ECO:0000256" key="1">
    <source>
        <dbReference type="SAM" id="Phobius"/>
    </source>
</evidence>
<organism evidence="2 3">
    <name type="scientific">Caproicibacterium amylolyticum</name>
    <dbReference type="NCBI Taxonomy" id="2766537"/>
    <lineage>
        <taxon>Bacteria</taxon>
        <taxon>Bacillati</taxon>
        <taxon>Bacillota</taxon>
        <taxon>Clostridia</taxon>
        <taxon>Eubacteriales</taxon>
        <taxon>Oscillospiraceae</taxon>
        <taxon>Caproicibacterium</taxon>
    </lineage>
</organism>
<reference evidence="2 3" key="1">
    <citation type="submission" date="2020-08" db="EMBL/GenBank/DDBJ databases">
        <authorList>
            <person name="Ren C."/>
            <person name="Gu Y."/>
            <person name="Xu Y."/>
        </authorList>
    </citation>
    <scope>NUCLEOTIDE SEQUENCE [LARGE SCALE GENOMIC DNA]</scope>
    <source>
        <strain evidence="2 3">LBM18003</strain>
    </source>
</reference>
<dbReference type="KEGG" id="caml:H6X83_05835"/>
<dbReference type="RefSeq" id="WP_212508196.1">
    <property type="nucleotide sequence ID" value="NZ_CP060696.1"/>
</dbReference>
<sequence>MRFLCGKRGATLVELIAAVLILAVVVLAVFTGITAAQNSIYANSAQSKAAAQAQSMADTLMNLVKKDGVAAQLSGTAYPAGDTKKTTDASVTFPQTNGKKYQYRITRASTDEYLYHFEGKNPSDPKKTISAEASANLELYKIEVAVTYPGTTATSCVQLTAYAAKTA</sequence>
<evidence type="ECO:0000313" key="3">
    <source>
        <dbReference type="Proteomes" id="UP000516046"/>
    </source>
</evidence>
<keyword evidence="1" id="KW-1133">Transmembrane helix</keyword>
<proteinExistence type="predicted"/>
<dbReference type="EMBL" id="CP060696">
    <property type="protein sequence ID" value="QNO19127.1"/>
    <property type="molecule type" value="Genomic_DNA"/>
</dbReference>
<keyword evidence="1" id="KW-0472">Membrane</keyword>
<accession>A0A7G9WKB5</accession>
<name>A0A7G9WKB5_9FIRM</name>
<feature type="transmembrane region" description="Helical" evidence="1">
    <location>
        <begin position="12"/>
        <end position="33"/>
    </location>
</feature>